<keyword evidence="3" id="KW-1185">Reference proteome</keyword>
<organism evidence="2 3">
    <name type="scientific">Solirubrobacter deserti</name>
    <dbReference type="NCBI Taxonomy" id="2282478"/>
    <lineage>
        <taxon>Bacteria</taxon>
        <taxon>Bacillati</taxon>
        <taxon>Actinomycetota</taxon>
        <taxon>Thermoleophilia</taxon>
        <taxon>Solirubrobacterales</taxon>
        <taxon>Solirubrobacteraceae</taxon>
        <taxon>Solirubrobacter</taxon>
    </lineage>
</organism>
<gene>
    <name evidence="2" type="ORF">OJ962_10370</name>
</gene>
<dbReference type="SUPFAM" id="SSF47598">
    <property type="entry name" value="Ribbon-helix-helix"/>
    <property type="match status" value="1"/>
</dbReference>
<dbReference type="Proteomes" id="UP001147700">
    <property type="component" value="Unassembled WGS sequence"/>
</dbReference>
<proteinExistence type="predicted"/>
<dbReference type="Pfam" id="PF22513">
    <property type="entry name" value="FitA-like_RHH"/>
    <property type="match status" value="1"/>
</dbReference>
<comment type="caution">
    <text evidence="2">The sequence shown here is derived from an EMBL/GenBank/DDBJ whole genome shotgun (WGS) entry which is preliminary data.</text>
</comment>
<sequence length="71" mass="7991">MNVQVRDVPDDVHRRLKAQAAMAGQSLNEFLLEHMRQIASTPTVDELAERIRGRATAELPPSADVLRGERR</sequence>
<dbReference type="Gene3D" id="6.10.180.10">
    <property type="entry name" value="Antitoxin ParD"/>
    <property type="match status" value="1"/>
</dbReference>
<dbReference type="InterPro" id="IPR053853">
    <property type="entry name" value="FitA-like_RHH"/>
</dbReference>
<protein>
    <submittedName>
        <fullName evidence="2">Toxin-antitoxin system HicB family antitoxin</fullName>
    </submittedName>
</protein>
<reference evidence="2" key="1">
    <citation type="submission" date="2022-10" db="EMBL/GenBank/DDBJ databases">
        <title>The WGS of Solirubrobacter sp. CPCC 204708.</title>
        <authorList>
            <person name="Jiang Z."/>
        </authorList>
    </citation>
    <scope>NUCLEOTIDE SEQUENCE</scope>
    <source>
        <strain evidence="2">CPCC 204708</strain>
    </source>
</reference>
<evidence type="ECO:0000313" key="3">
    <source>
        <dbReference type="Proteomes" id="UP001147700"/>
    </source>
</evidence>
<dbReference type="RefSeq" id="WP_202952805.1">
    <property type="nucleotide sequence ID" value="NZ_JAPCID010000012.1"/>
</dbReference>
<dbReference type="EMBL" id="JAPCID010000012">
    <property type="protein sequence ID" value="MDA0137905.1"/>
    <property type="molecule type" value="Genomic_DNA"/>
</dbReference>
<feature type="domain" description="Antitoxin FitA-like ribbon-helix-helix" evidence="1">
    <location>
        <begin position="2"/>
        <end position="32"/>
    </location>
</feature>
<evidence type="ECO:0000259" key="1">
    <source>
        <dbReference type="Pfam" id="PF22513"/>
    </source>
</evidence>
<accession>A0ABT4RHY3</accession>
<name>A0ABT4RHY3_9ACTN</name>
<dbReference type="InterPro" id="IPR038296">
    <property type="entry name" value="ParD_sf"/>
</dbReference>
<dbReference type="InterPro" id="IPR010985">
    <property type="entry name" value="Ribbon_hlx_hlx"/>
</dbReference>
<evidence type="ECO:0000313" key="2">
    <source>
        <dbReference type="EMBL" id="MDA0137905.1"/>
    </source>
</evidence>